<sequence length="157" mass="18255">MISFLITLLIFNSCTDKKPSSKFQAVRTQYCYLYNIKKIDSIYFLNVDFIEVLTGDSAIVIAKNRGQAEYEISEQGDTTWFVANDYFIFNEKTDSVKIPIDENCKIVIYISDETTNFQPKEKSINVEELKNYLSGDRIFEIKIANEKVKAIKEFWVP</sequence>
<gene>
    <name evidence="1" type="ORF">ENS31_04560</name>
</gene>
<dbReference type="EMBL" id="DSUJ01000008">
    <property type="protein sequence ID" value="HFI90790.1"/>
    <property type="molecule type" value="Genomic_DNA"/>
</dbReference>
<organism evidence="1">
    <name type="scientific">Ignavibacterium album</name>
    <dbReference type="NCBI Taxonomy" id="591197"/>
    <lineage>
        <taxon>Bacteria</taxon>
        <taxon>Pseudomonadati</taxon>
        <taxon>Ignavibacteriota</taxon>
        <taxon>Ignavibacteria</taxon>
        <taxon>Ignavibacteriales</taxon>
        <taxon>Ignavibacteriaceae</taxon>
        <taxon>Ignavibacterium</taxon>
    </lineage>
</organism>
<name>A0A7V2ZIX6_9BACT</name>
<accession>A0A7V2ZIX6</accession>
<dbReference type="AlphaFoldDB" id="A0A7V2ZIX6"/>
<proteinExistence type="predicted"/>
<reference evidence="1" key="1">
    <citation type="journal article" date="2020" name="mSystems">
        <title>Genome- and Community-Level Interaction Insights into Carbon Utilization and Element Cycling Functions of Hydrothermarchaeota in Hydrothermal Sediment.</title>
        <authorList>
            <person name="Zhou Z."/>
            <person name="Liu Y."/>
            <person name="Xu W."/>
            <person name="Pan J."/>
            <person name="Luo Z.H."/>
            <person name="Li M."/>
        </authorList>
    </citation>
    <scope>NUCLEOTIDE SEQUENCE [LARGE SCALE GENOMIC DNA]</scope>
    <source>
        <strain evidence="1">SpSt-479</strain>
    </source>
</reference>
<protein>
    <submittedName>
        <fullName evidence="1">Uncharacterized protein</fullName>
    </submittedName>
</protein>
<evidence type="ECO:0000313" key="1">
    <source>
        <dbReference type="EMBL" id="HFI90790.1"/>
    </source>
</evidence>
<comment type="caution">
    <text evidence="1">The sequence shown here is derived from an EMBL/GenBank/DDBJ whole genome shotgun (WGS) entry which is preliminary data.</text>
</comment>